<proteinExistence type="inferred from homology"/>
<evidence type="ECO:0000256" key="3">
    <source>
        <dbReference type="SAM" id="SignalP"/>
    </source>
</evidence>
<keyword evidence="4" id="KW-0808">Transferase</keyword>
<dbReference type="Gene3D" id="3.90.1150.10">
    <property type="entry name" value="Aspartate Aminotransferase, domain 1"/>
    <property type="match status" value="1"/>
</dbReference>
<name>A0A953HWP0_9BACT</name>
<dbReference type="InterPro" id="IPR015421">
    <property type="entry name" value="PyrdxlP-dep_Trfase_major"/>
</dbReference>
<dbReference type="RefSeq" id="WP_222581078.1">
    <property type="nucleotide sequence ID" value="NZ_JAHVHU010000015.1"/>
</dbReference>
<evidence type="ECO:0000256" key="2">
    <source>
        <dbReference type="RuleBase" id="RU004508"/>
    </source>
</evidence>
<reference evidence="4" key="1">
    <citation type="submission" date="2021-06" db="EMBL/GenBank/DDBJ databases">
        <title>44 bacteria genomes isolated from Dapeng, Shenzhen.</title>
        <authorList>
            <person name="Zheng W."/>
            <person name="Yu S."/>
            <person name="Huang Y."/>
        </authorList>
    </citation>
    <scope>NUCLEOTIDE SEQUENCE</scope>
    <source>
        <strain evidence="4">DP5N28-2</strain>
    </source>
</reference>
<evidence type="ECO:0000313" key="4">
    <source>
        <dbReference type="EMBL" id="MBY5959541.1"/>
    </source>
</evidence>
<protein>
    <submittedName>
        <fullName evidence="4">DegT/DnrJ/EryC1/StrS family aminotransferase</fullName>
    </submittedName>
</protein>
<dbReference type="EMBL" id="JAHVHU010000015">
    <property type="protein sequence ID" value="MBY5959541.1"/>
    <property type="molecule type" value="Genomic_DNA"/>
</dbReference>
<dbReference type="SUPFAM" id="SSF53383">
    <property type="entry name" value="PLP-dependent transferases"/>
    <property type="match status" value="1"/>
</dbReference>
<comment type="similarity">
    <text evidence="1 2">Belongs to the DegT/DnrJ/EryC1 family.</text>
</comment>
<dbReference type="Pfam" id="PF01041">
    <property type="entry name" value="DegT_DnrJ_EryC1"/>
    <property type="match status" value="1"/>
</dbReference>
<dbReference type="Proteomes" id="UP000753961">
    <property type="component" value="Unassembled WGS sequence"/>
</dbReference>
<keyword evidence="4" id="KW-0032">Aminotransferase</keyword>
<dbReference type="GO" id="GO:0000271">
    <property type="term" value="P:polysaccharide biosynthetic process"/>
    <property type="evidence" value="ECO:0007669"/>
    <property type="project" value="TreeGrafter"/>
</dbReference>
<dbReference type="InterPro" id="IPR000653">
    <property type="entry name" value="DegT/StrS_aminotransferase"/>
</dbReference>
<evidence type="ECO:0000256" key="1">
    <source>
        <dbReference type="ARBA" id="ARBA00037999"/>
    </source>
</evidence>
<comment type="caution">
    <text evidence="4">The sequence shown here is derived from an EMBL/GenBank/DDBJ whole genome shotgun (WGS) entry which is preliminary data.</text>
</comment>
<dbReference type="CDD" id="cd00616">
    <property type="entry name" value="AHBA_syn"/>
    <property type="match status" value="1"/>
</dbReference>
<dbReference type="Gene3D" id="3.40.640.10">
    <property type="entry name" value="Type I PLP-dependent aspartate aminotransferase-like (Major domain)"/>
    <property type="match status" value="1"/>
</dbReference>
<dbReference type="InterPro" id="IPR015424">
    <property type="entry name" value="PyrdxlP-dep_Trfase"/>
</dbReference>
<keyword evidence="2" id="KW-0663">Pyridoxal phosphate</keyword>
<keyword evidence="5" id="KW-1185">Reference proteome</keyword>
<keyword evidence="3" id="KW-0732">Signal</keyword>
<dbReference type="GO" id="GO:0008483">
    <property type="term" value="F:transaminase activity"/>
    <property type="evidence" value="ECO:0007669"/>
    <property type="project" value="UniProtKB-KW"/>
</dbReference>
<dbReference type="PANTHER" id="PTHR30244:SF34">
    <property type="entry name" value="DTDP-4-AMINO-4,6-DIDEOXYGALACTOSE TRANSAMINASE"/>
    <property type="match status" value="1"/>
</dbReference>
<dbReference type="InterPro" id="IPR015422">
    <property type="entry name" value="PyrdxlP-dep_Trfase_small"/>
</dbReference>
<evidence type="ECO:0000313" key="5">
    <source>
        <dbReference type="Proteomes" id="UP000753961"/>
    </source>
</evidence>
<sequence>MKNSPLNRRKFIKVNAVAGLGASVALSHSPTHAFDIINKVNQTPAILGGNPMVDHDWPSWPIWNPETDEKRLLEVMRSGVWSRKNVTIEFEKKWAETIGSKRCLALVNGTNALNTSFANLDIGWGDEVITTPYSFIASAQSILFNGAIPIFVDVDPKTFQIDPSKIEEIITDRTKAILPVHILGLPCDMDPIMKIAAKHDLRVVEDACQGWLAEYDHKKVGTFGDAGCFSFQNSKNIPIGEGGAIVSDDDEFMDRCYSYHNYGMPYGSTERGAEPGAVLAGTKLRITEYQCAIGLAQLERLEEQTEKRSDNARYLRNKISEISGIVPYELYPKVTRAAFHLFPFRYMKDDFKGLPRGKFLAALRAEGVPCSPGYTPLNKMPFLENTFNSKNFKRFYADKDLNYADYRERNECPLNDVLCAEEAVWIPQYVLLGSKGDMDAIHASIQKIYNHAEKLK</sequence>
<dbReference type="PROSITE" id="PS51318">
    <property type="entry name" value="TAT"/>
    <property type="match status" value="1"/>
</dbReference>
<dbReference type="InterPro" id="IPR006311">
    <property type="entry name" value="TAT_signal"/>
</dbReference>
<dbReference type="PANTHER" id="PTHR30244">
    <property type="entry name" value="TRANSAMINASE"/>
    <property type="match status" value="1"/>
</dbReference>
<dbReference type="GO" id="GO:0030170">
    <property type="term" value="F:pyridoxal phosphate binding"/>
    <property type="evidence" value="ECO:0007669"/>
    <property type="project" value="TreeGrafter"/>
</dbReference>
<gene>
    <name evidence="4" type="ORF">KUV50_15420</name>
</gene>
<feature type="chain" id="PRO_5037153697" evidence="3">
    <location>
        <begin position="34"/>
        <end position="456"/>
    </location>
</feature>
<accession>A0A953HWP0</accession>
<dbReference type="AlphaFoldDB" id="A0A953HWP0"/>
<feature type="signal peptide" evidence="3">
    <location>
        <begin position="1"/>
        <end position="33"/>
    </location>
</feature>
<organism evidence="4 5">
    <name type="scientific">Membranihabitans marinus</name>
    <dbReference type="NCBI Taxonomy" id="1227546"/>
    <lineage>
        <taxon>Bacteria</taxon>
        <taxon>Pseudomonadati</taxon>
        <taxon>Bacteroidota</taxon>
        <taxon>Saprospiria</taxon>
        <taxon>Saprospirales</taxon>
        <taxon>Saprospiraceae</taxon>
        <taxon>Membranihabitans</taxon>
    </lineage>
</organism>